<feature type="compositionally biased region" description="Basic and acidic residues" evidence="1">
    <location>
        <begin position="1"/>
        <end position="11"/>
    </location>
</feature>
<dbReference type="PANTHER" id="PTHR21698:SF4">
    <property type="entry name" value="PROTEIN (PUTATIVE)-RELATED"/>
    <property type="match status" value="1"/>
</dbReference>
<organism evidence="2 3">
    <name type="scientific">Lutzomyia longipalpis</name>
    <name type="common">Sand fly</name>
    <dbReference type="NCBI Taxonomy" id="7200"/>
    <lineage>
        <taxon>Eukaryota</taxon>
        <taxon>Metazoa</taxon>
        <taxon>Ecdysozoa</taxon>
        <taxon>Arthropoda</taxon>
        <taxon>Hexapoda</taxon>
        <taxon>Insecta</taxon>
        <taxon>Pterygota</taxon>
        <taxon>Neoptera</taxon>
        <taxon>Endopterygota</taxon>
        <taxon>Diptera</taxon>
        <taxon>Nematocera</taxon>
        <taxon>Psychodoidea</taxon>
        <taxon>Psychodidae</taxon>
        <taxon>Lutzomyia</taxon>
        <taxon>Lutzomyia</taxon>
    </lineage>
</organism>
<dbReference type="InterPro" id="IPR032134">
    <property type="entry name" value="DUF4816"/>
</dbReference>
<dbReference type="VEuPathDB" id="VectorBase:LLOJ009362"/>
<sequence>MEIGPEKRHSIETTVGPSVRGINPRYEPTGGDSTTKLQDGVTIFGFVAAVLGGAILDKENKDTSLQEKQETDDVQRVKRGFHHQPEGVWKKKLVWKEDWVQIWRTEKKQAWKQEWKKIQVPIWKTIEVPIWKEIQVPDWKIQKVPAWKEVQVPIWKEEKVPDWKKITKPIWKEIQVPVWKEIQVPDWKQIWVPEWVKVGIPGEKYLGKDHHGWEYTSHDLWKKN</sequence>
<dbReference type="AlphaFoldDB" id="A0A1B0CWH8"/>
<accession>A0A1B0CWH8</accession>
<dbReference type="EMBL" id="AJWK01032477">
    <property type="status" value="NOT_ANNOTATED_CDS"/>
    <property type="molecule type" value="Genomic_DNA"/>
</dbReference>
<evidence type="ECO:0000256" key="1">
    <source>
        <dbReference type="SAM" id="MobiDB-lite"/>
    </source>
</evidence>
<dbReference type="PANTHER" id="PTHR21698">
    <property type="entry name" value="PROTEIN (PUTATIVE)-RELATED"/>
    <property type="match status" value="1"/>
</dbReference>
<evidence type="ECO:0000313" key="3">
    <source>
        <dbReference type="Proteomes" id="UP000092461"/>
    </source>
</evidence>
<evidence type="ECO:0000313" key="2">
    <source>
        <dbReference type="EnsemblMetazoa" id="LLOJ009362-PA"/>
    </source>
</evidence>
<dbReference type="Pfam" id="PF16086">
    <property type="entry name" value="DUF4816"/>
    <property type="match status" value="2"/>
</dbReference>
<dbReference type="VEuPathDB" id="VectorBase:LLONM1_011841"/>
<keyword evidence="3" id="KW-1185">Reference proteome</keyword>
<dbReference type="Proteomes" id="UP000092461">
    <property type="component" value="Unassembled WGS sequence"/>
</dbReference>
<protein>
    <submittedName>
        <fullName evidence="2">Uncharacterized protein</fullName>
    </submittedName>
</protein>
<dbReference type="EnsemblMetazoa" id="LLOJ009362-RA">
    <property type="protein sequence ID" value="LLOJ009362-PA"/>
    <property type="gene ID" value="LLOJ009362"/>
</dbReference>
<feature type="region of interest" description="Disordered" evidence="1">
    <location>
        <begin position="1"/>
        <end position="34"/>
    </location>
</feature>
<proteinExistence type="predicted"/>
<name>A0A1B0CWH8_LUTLO</name>
<reference evidence="2" key="1">
    <citation type="submission" date="2020-05" db="UniProtKB">
        <authorList>
            <consortium name="EnsemblMetazoa"/>
        </authorList>
    </citation>
    <scope>IDENTIFICATION</scope>
    <source>
        <strain evidence="2">Jacobina</strain>
    </source>
</reference>